<dbReference type="Gene3D" id="3.40.33.10">
    <property type="entry name" value="CAP"/>
    <property type="match status" value="1"/>
</dbReference>
<organism evidence="3 4">
    <name type="scientific">Somion occarium</name>
    <dbReference type="NCBI Taxonomy" id="3059160"/>
    <lineage>
        <taxon>Eukaryota</taxon>
        <taxon>Fungi</taxon>
        <taxon>Dikarya</taxon>
        <taxon>Basidiomycota</taxon>
        <taxon>Agaricomycotina</taxon>
        <taxon>Agaricomycetes</taxon>
        <taxon>Polyporales</taxon>
        <taxon>Cerrenaceae</taxon>
        <taxon>Somion</taxon>
    </lineage>
</organism>
<proteinExistence type="predicted"/>
<evidence type="ECO:0000259" key="2">
    <source>
        <dbReference type="SMART" id="SM00198"/>
    </source>
</evidence>
<name>A0ABP1D3E0_9APHY</name>
<keyword evidence="1" id="KW-0732">Signal</keyword>
<feature type="chain" id="PRO_5045081556" description="SCP domain-containing protein" evidence="1">
    <location>
        <begin position="22"/>
        <end position="354"/>
    </location>
</feature>
<sequence length="354" mass="37701">MFEALVSFPLFLVSAVTQTYALPSSRALPPIEESRCLGFPSAIEDIGTFTLNASDVARLALAVPGFNASNQDIAELAVFTPGLANPLPAFSLRNGSFVVTGSEFVGNAISSAAGQPLLFRRVDNVDDVGEGDFCAVPSEDPEDESFDLAFNGNADLFSLCSPNVATPDAPQHSIVVYNASSGHEDIYHIASCRGTRLSITPAQNIATRSSASSADVQQYLSAHNVVRAQHGAQPLTWSDAAADKAQTWANGCVFQHSGGRLGPYGENLAAGTGDSYGIHEAVKSWTDEVSEYDPNDPQPSHFTQVVWKGTDQVGCAVQSCNNIFPPEYGTAKYFVCEYFSQGNVIGQFPENVQT</sequence>
<reference evidence="4" key="1">
    <citation type="submission" date="2024-04" db="EMBL/GenBank/DDBJ databases">
        <authorList>
            <person name="Shaw F."/>
            <person name="Minotto A."/>
        </authorList>
    </citation>
    <scope>NUCLEOTIDE SEQUENCE [LARGE SCALE GENOMIC DNA]</scope>
</reference>
<keyword evidence="4" id="KW-1185">Reference proteome</keyword>
<evidence type="ECO:0000313" key="4">
    <source>
        <dbReference type="Proteomes" id="UP001497453"/>
    </source>
</evidence>
<dbReference type="InterPro" id="IPR014044">
    <property type="entry name" value="CAP_dom"/>
</dbReference>
<dbReference type="InterPro" id="IPR035940">
    <property type="entry name" value="CAP_sf"/>
</dbReference>
<feature type="domain" description="SCP" evidence="2">
    <location>
        <begin position="214"/>
        <end position="346"/>
    </location>
</feature>
<dbReference type="PANTHER" id="PTHR10334">
    <property type="entry name" value="CYSTEINE-RICH SECRETORY PROTEIN-RELATED"/>
    <property type="match status" value="1"/>
</dbReference>
<dbReference type="Proteomes" id="UP001497453">
    <property type="component" value="Chromosome 2"/>
</dbReference>
<gene>
    <name evidence="3" type="ORF">GFSPODELE1_LOCUS4028</name>
</gene>
<evidence type="ECO:0000313" key="3">
    <source>
        <dbReference type="EMBL" id="CAL1702405.1"/>
    </source>
</evidence>
<dbReference type="InterPro" id="IPR001283">
    <property type="entry name" value="CRISP-related"/>
</dbReference>
<dbReference type="EMBL" id="OZ037945">
    <property type="protein sequence ID" value="CAL1702405.1"/>
    <property type="molecule type" value="Genomic_DNA"/>
</dbReference>
<accession>A0ABP1D3E0</accession>
<feature type="signal peptide" evidence="1">
    <location>
        <begin position="1"/>
        <end position="21"/>
    </location>
</feature>
<dbReference type="PRINTS" id="PR00837">
    <property type="entry name" value="V5TPXLIKE"/>
</dbReference>
<evidence type="ECO:0000256" key="1">
    <source>
        <dbReference type="SAM" id="SignalP"/>
    </source>
</evidence>
<dbReference type="Pfam" id="PF00188">
    <property type="entry name" value="CAP"/>
    <property type="match status" value="1"/>
</dbReference>
<protein>
    <recommendedName>
        <fullName evidence="2">SCP domain-containing protein</fullName>
    </recommendedName>
</protein>
<dbReference type="SUPFAM" id="SSF55797">
    <property type="entry name" value="PR-1-like"/>
    <property type="match status" value="1"/>
</dbReference>
<dbReference type="SMART" id="SM00198">
    <property type="entry name" value="SCP"/>
    <property type="match status" value="1"/>
</dbReference>